<accession>A0A0F6SHC0</accession>
<name>A0A0F6SHC0_9BACT</name>
<dbReference type="GO" id="GO:0046872">
    <property type="term" value="F:metal ion binding"/>
    <property type="evidence" value="ECO:0007669"/>
    <property type="project" value="UniProtKB-KW"/>
</dbReference>
<dbReference type="GO" id="GO:0016787">
    <property type="term" value="F:hydrolase activity"/>
    <property type="evidence" value="ECO:0007669"/>
    <property type="project" value="UniProtKB-KW"/>
</dbReference>
<dbReference type="InterPro" id="IPR001279">
    <property type="entry name" value="Metallo-B-lactamas"/>
</dbReference>
<dbReference type="Proteomes" id="UP000034883">
    <property type="component" value="Chromosome"/>
</dbReference>
<dbReference type="EMBL" id="CP011125">
    <property type="protein sequence ID" value="AKF10179.1"/>
    <property type="molecule type" value="Genomic_DNA"/>
</dbReference>
<dbReference type="OrthoDB" id="5443440at2"/>
<dbReference type="AlphaFoldDB" id="A0A0F6SHC0"/>
<sequence length="297" mass="34095">MRIHHLNCISTCPVGGWLFDDRTASIVRRGRLACHCLLIEAGRDLVLVDTGFGLRDVADPKSRLSAFFLALLAPEFRAELTAIRQVERLGFEPRDVRHIVMTHLDFDHAGGLDDFPWAKVHLLESERESAMAQRTWLDRQRYRPQQWSTSSGWRTYRASEGERWHGFERVRALEGVPDDVVMVPLLGHTLGHAGIAVRRGAGWLLQSGDAYFFHAEMDPKRPRCTPGLRFYQWMMEKDRGARLANQRRLRELNGRDEGVEIICSHDVREFERLSGRSAAVPRRAMRPPPPRSVEIAR</sequence>
<dbReference type="SMART" id="SM00849">
    <property type="entry name" value="Lactamase_B"/>
    <property type="match status" value="1"/>
</dbReference>
<feature type="domain" description="Metallo-beta-lactamase" evidence="5">
    <location>
        <begin position="33"/>
        <end position="265"/>
    </location>
</feature>
<evidence type="ECO:0000256" key="2">
    <source>
        <dbReference type="ARBA" id="ARBA00022723"/>
    </source>
</evidence>
<dbReference type="PANTHER" id="PTHR42978:SF3">
    <property type="entry name" value="BLR3078 PROTEIN"/>
    <property type="match status" value="1"/>
</dbReference>
<keyword evidence="4" id="KW-0862">Zinc</keyword>
<evidence type="ECO:0000256" key="3">
    <source>
        <dbReference type="ARBA" id="ARBA00022801"/>
    </source>
</evidence>
<dbReference type="KEGG" id="samy:DB32_007328"/>
<dbReference type="PANTHER" id="PTHR42978">
    <property type="entry name" value="QUORUM-QUENCHING LACTONASE YTNP-RELATED-RELATED"/>
    <property type="match status" value="1"/>
</dbReference>
<comment type="similarity">
    <text evidence="1">Belongs to the metallo-beta-lactamase superfamily.</text>
</comment>
<dbReference type="SUPFAM" id="SSF56281">
    <property type="entry name" value="Metallo-hydrolase/oxidoreductase"/>
    <property type="match status" value="1"/>
</dbReference>
<organism evidence="6 7">
    <name type="scientific">Sandaracinus amylolyticus</name>
    <dbReference type="NCBI Taxonomy" id="927083"/>
    <lineage>
        <taxon>Bacteria</taxon>
        <taxon>Pseudomonadati</taxon>
        <taxon>Myxococcota</taxon>
        <taxon>Polyangia</taxon>
        <taxon>Polyangiales</taxon>
        <taxon>Sandaracinaceae</taxon>
        <taxon>Sandaracinus</taxon>
    </lineage>
</organism>
<reference evidence="6 7" key="1">
    <citation type="submission" date="2015-03" db="EMBL/GenBank/DDBJ databases">
        <title>Genome assembly of Sandaracinus amylolyticus DSM 53668.</title>
        <authorList>
            <person name="Sharma G."/>
            <person name="Subramanian S."/>
        </authorList>
    </citation>
    <scope>NUCLEOTIDE SEQUENCE [LARGE SCALE GENOMIC DNA]</scope>
    <source>
        <strain evidence="6 7">DSM 53668</strain>
    </source>
</reference>
<proteinExistence type="inferred from homology"/>
<dbReference type="Pfam" id="PF00753">
    <property type="entry name" value="Lactamase_B"/>
    <property type="match status" value="1"/>
</dbReference>
<dbReference type="Gene3D" id="3.60.15.10">
    <property type="entry name" value="Ribonuclease Z/Hydroxyacylglutathione hydrolase-like"/>
    <property type="match status" value="1"/>
</dbReference>
<dbReference type="InterPro" id="IPR051013">
    <property type="entry name" value="MBL_superfamily_lactonases"/>
</dbReference>
<keyword evidence="3" id="KW-0378">Hydrolase</keyword>
<dbReference type="STRING" id="927083.DB32_007328"/>
<keyword evidence="2" id="KW-0479">Metal-binding</keyword>
<evidence type="ECO:0000313" key="6">
    <source>
        <dbReference type="EMBL" id="AKF10179.1"/>
    </source>
</evidence>
<evidence type="ECO:0000259" key="5">
    <source>
        <dbReference type="SMART" id="SM00849"/>
    </source>
</evidence>
<dbReference type="RefSeq" id="WP_053237162.1">
    <property type="nucleotide sequence ID" value="NZ_CP011125.1"/>
</dbReference>
<gene>
    <name evidence="6" type="ORF">DB32_007328</name>
</gene>
<evidence type="ECO:0000313" key="7">
    <source>
        <dbReference type="Proteomes" id="UP000034883"/>
    </source>
</evidence>
<protein>
    <recommendedName>
        <fullName evidence="5">Metallo-beta-lactamase domain-containing protein</fullName>
    </recommendedName>
</protein>
<evidence type="ECO:0000256" key="1">
    <source>
        <dbReference type="ARBA" id="ARBA00007749"/>
    </source>
</evidence>
<keyword evidence="7" id="KW-1185">Reference proteome</keyword>
<dbReference type="CDD" id="cd07742">
    <property type="entry name" value="metallo-hydrolase-like_MBL-fold"/>
    <property type="match status" value="1"/>
</dbReference>
<evidence type="ECO:0000256" key="4">
    <source>
        <dbReference type="ARBA" id="ARBA00022833"/>
    </source>
</evidence>
<dbReference type="InterPro" id="IPR036866">
    <property type="entry name" value="RibonucZ/Hydroxyglut_hydro"/>
</dbReference>